<keyword evidence="2" id="KW-1185">Reference proteome</keyword>
<evidence type="ECO:0000313" key="2">
    <source>
        <dbReference type="Proteomes" id="UP000538147"/>
    </source>
</evidence>
<evidence type="ECO:0008006" key="3">
    <source>
        <dbReference type="Google" id="ProtNLM"/>
    </source>
</evidence>
<reference evidence="1 2" key="1">
    <citation type="submission" date="2020-08" db="EMBL/GenBank/DDBJ databases">
        <title>Genomic Encyclopedia of Type Strains, Phase IV (KMG-IV): sequencing the most valuable type-strain genomes for metagenomic binning, comparative biology and taxonomic classification.</title>
        <authorList>
            <person name="Goeker M."/>
        </authorList>
    </citation>
    <scope>NUCLEOTIDE SEQUENCE [LARGE SCALE GENOMIC DNA]</scope>
    <source>
        <strain evidence="1 2">DSM 102189</strain>
    </source>
</reference>
<dbReference type="Gene3D" id="2.130.10.10">
    <property type="entry name" value="YVTN repeat-like/Quinoprotein amine dehydrogenase"/>
    <property type="match status" value="1"/>
</dbReference>
<proteinExistence type="predicted"/>
<name>A0A841L641_9SPHN</name>
<comment type="caution">
    <text evidence="1">The sequence shown here is derived from an EMBL/GenBank/DDBJ whole genome shotgun (WGS) entry which is preliminary data.</text>
</comment>
<dbReference type="InterPro" id="IPR015943">
    <property type="entry name" value="WD40/YVTN_repeat-like_dom_sf"/>
</dbReference>
<dbReference type="RefSeq" id="WP_184199755.1">
    <property type="nucleotide sequence ID" value="NZ_JACIIV010000015.1"/>
</dbReference>
<dbReference type="Proteomes" id="UP000538147">
    <property type="component" value="Unassembled WGS sequence"/>
</dbReference>
<organism evidence="1 2">
    <name type="scientific">Polymorphobacter multimanifer</name>
    <dbReference type="NCBI Taxonomy" id="1070431"/>
    <lineage>
        <taxon>Bacteria</taxon>
        <taxon>Pseudomonadati</taxon>
        <taxon>Pseudomonadota</taxon>
        <taxon>Alphaproteobacteria</taxon>
        <taxon>Sphingomonadales</taxon>
        <taxon>Sphingosinicellaceae</taxon>
        <taxon>Polymorphobacter</taxon>
    </lineage>
</organism>
<accession>A0A841L641</accession>
<protein>
    <recommendedName>
        <fullName evidence="3">Baseplate assembly protein</fullName>
    </recommendedName>
</protein>
<gene>
    <name evidence="1" type="ORF">FHS79_002262</name>
</gene>
<dbReference type="AlphaFoldDB" id="A0A841L641"/>
<dbReference type="EMBL" id="JACIIV010000015">
    <property type="protein sequence ID" value="MBB6228077.1"/>
    <property type="molecule type" value="Genomic_DNA"/>
</dbReference>
<evidence type="ECO:0000313" key="1">
    <source>
        <dbReference type="EMBL" id="MBB6228077.1"/>
    </source>
</evidence>
<dbReference type="SUPFAM" id="SSF110296">
    <property type="entry name" value="Oligoxyloglucan reducing end-specific cellobiohydrolase"/>
    <property type="match status" value="1"/>
</dbReference>
<sequence length="837" mass="88395">MTVPLPRLDDRSFAELVAAGTARARALCPEWTDLSVGDPGAALIDVFAFLTEALLYRVNRIPPRLQLALLNLAGVQMRPPAAAVVELLFTRRAESKGRIEIPAGTRVATGDASVAFTLVDMVVLGDGDAEARGTALHCELVENEALGRSSNSGSGGGGGQLFRLARAPVVRGLPDGRDFMLGVETDDDLSPGRALRAVDGRVFEIWREVAHMADTAAGEPVYLLDRGAGVVQFGQGSSGAAPLPDRQLRAWYRRGGGAAGNVAAGTLTSIAAVPQVQVTNPEAARGGADAETIEQLLRRAPSAMAARDVAVTVRDYEEVVLEPGGISRALAFAQAQVWRHAAPGVVEVLAVPSIDADAHPGTGITAAVVASHRTEAVRARAEAALDRRRPLGVRATVRWAKVRPVSVSARVVIGPEADPAAVEHGIYRRIHAFLSPLRELAFGRQIRASEVYERILGEPGVRYADQLVFRIDETPHRNVCDLRADPAQPGLWFAVTDVALHRSEDDGDSWSVLHLQEGEAPRFVRRHPTRPGLLALGIARGTGSVVHLSRDLGETWSLDAAAIDGELSDAAWLEQDGQPALLLATSTGLLHFAPGSDKVPAPVVVDPAQDAKGFWAVATATSSSGLVHVAVAARARGGVYVSPAGGVSNSYLAPGLKDHDVRVLGVHATGSRLFLWATMAAEAGEEGHGAQRLELRADGARDPAGWVEFREGWRGGSAQALSFAGNLVIAGSNRAGVLTLDVDAAAPAWVPARLDAGLPLLSERRLLHEVRAVAAARRPDGLVILSGGIRGIHASLDGGQSYTLASAIEYRERVPLPPRWLYCSGEHRLVIVQDGGG</sequence>